<dbReference type="SMART" id="SM00387">
    <property type="entry name" value="HATPase_c"/>
    <property type="match status" value="1"/>
</dbReference>
<feature type="transmembrane region" description="Helical" evidence="9">
    <location>
        <begin position="28"/>
        <end position="48"/>
    </location>
</feature>
<dbReference type="InterPro" id="IPR036890">
    <property type="entry name" value="HATPase_C_sf"/>
</dbReference>
<dbReference type="InterPro" id="IPR055558">
    <property type="entry name" value="DUF7134"/>
</dbReference>
<evidence type="ECO:0000259" key="10">
    <source>
        <dbReference type="SMART" id="SM00387"/>
    </source>
</evidence>
<evidence type="ECO:0000313" key="12">
    <source>
        <dbReference type="Proteomes" id="UP000774283"/>
    </source>
</evidence>
<dbReference type="Pfam" id="PF02518">
    <property type="entry name" value="HATPase_c"/>
    <property type="match status" value="1"/>
</dbReference>
<keyword evidence="4" id="KW-0808">Transferase</keyword>
<dbReference type="InterPro" id="IPR011712">
    <property type="entry name" value="Sig_transdc_His_kin_sub3_dim/P"/>
</dbReference>
<evidence type="ECO:0000256" key="1">
    <source>
        <dbReference type="ARBA" id="ARBA00000085"/>
    </source>
</evidence>
<reference evidence="11 12" key="1">
    <citation type="submission" date="2020-04" db="EMBL/GenBank/DDBJ databases">
        <title>MicrobeNet Type strains.</title>
        <authorList>
            <person name="Nicholson A.C."/>
        </authorList>
    </citation>
    <scope>NUCLEOTIDE SEQUENCE [LARGE SCALE GENOMIC DNA]</scope>
    <source>
        <strain evidence="11 12">ATCC BAA-789</strain>
    </source>
</reference>
<keyword evidence="3" id="KW-0597">Phosphoprotein</keyword>
<keyword evidence="6 11" id="KW-0418">Kinase</keyword>
<dbReference type="Gene3D" id="3.30.565.10">
    <property type="entry name" value="Histidine kinase-like ATPase, C-terminal domain"/>
    <property type="match status" value="1"/>
</dbReference>
<keyword evidence="9" id="KW-0472">Membrane</keyword>
<feature type="transmembrane region" description="Helical" evidence="9">
    <location>
        <begin position="101"/>
        <end position="117"/>
    </location>
</feature>
<keyword evidence="9" id="KW-0812">Transmembrane</keyword>
<feature type="transmembrane region" description="Helical" evidence="9">
    <location>
        <begin position="79"/>
        <end position="95"/>
    </location>
</feature>
<dbReference type="GO" id="GO:0005524">
    <property type="term" value="F:ATP binding"/>
    <property type="evidence" value="ECO:0007669"/>
    <property type="project" value="UniProtKB-KW"/>
</dbReference>
<dbReference type="Gene3D" id="1.20.5.1930">
    <property type="match status" value="1"/>
</dbReference>
<dbReference type="InterPro" id="IPR050482">
    <property type="entry name" value="Sensor_HK_TwoCompSys"/>
</dbReference>
<dbReference type="CDD" id="cd16917">
    <property type="entry name" value="HATPase_UhpB-NarQ-NarX-like"/>
    <property type="match status" value="1"/>
</dbReference>
<dbReference type="EC" id="2.7.13.3" evidence="2"/>
<dbReference type="EMBL" id="JAAXOW010000002">
    <property type="protein sequence ID" value="NKX93120.1"/>
    <property type="molecule type" value="Genomic_DNA"/>
</dbReference>
<dbReference type="Proteomes" id="UP000774283">
    <property type="component" value="Unassembled WGS sequence"/>
</dbReference>
<name>A0A9X5FB49_9MICO</name>
<evidence type="ECO:0000256" key="2">
    <source>
        <dbReference type="ARBA" id="ARBA00012438"/>
    </source>
</evidence>
<evidence type="ECO:0000256" key="6">
    <source>
        <dbReference type="ARBA" id="ARBA00022777"/>
    </source>
</evidence>
<accession>A0A9X5FB49</accession>
<keyword evidence="9" id="KW-1133">Transmembrane helix</keyword>
<evidence type="ECO:0000256" key="8">
    <source>
        <dbReference type="ARBA" id="ARBA00023012"/>
    </source>
</evidence>
<evidence type="ECO:0000256" key="9">
    <source>
        <dbReference type="SAM" id="Phobius"/>
    </source>
</evidence>
<evidence type="ECO:0000313" key="11">
    <source>
        <dbReference type="EMBL" id="NKX93120.1"/>
    </source>
</evidence>
<dbReference type="Pfam" id="PF07730">
    <property type="entry name" value="HisKA_3"/>
    <property type="match status" value="1"/>
</dbReference>
<organism evidence="11 12">
    <name type="scientific">Sanguibacter hominis ATCC BAA-789</name>
    <dbReference type="NCBI Taxonomy" id="1312740"/>
    <lineage>
        <taxon>Bacteria</taxon>
        <taxon>Bacillati</taxon>
        <taxon>Actinomycetota</taxon>
        <taxon>Actinomycetes</taxon>
        <taxon>Micrococcales</taxon>
        <taxon>Sanguibacteraceae</taxon>
        <taxon>Sanguibacter</taxon>
    </lineage>
</organism>
<evidence type="ECO:0000256" key="5">
    <source>
        <dbReference type="ARBA" id="ARBA00022741"/>
    </source>
</evidence>
<feature type="transmembrane region" description="Helical" evidence="9">
    <location>
        <begin position="54"/>
        <end position="72"/>
    </location>
</feature>
<dbReference type="AlphaFoldDB" id="A0A9X5FB49"/>
<dbReference type="PANTHER" id="PTHR24421">
    <property type="entry name" value="NITRATE/NITRITE SENSOR PROTEIN NARX-RELATED"/>
    <property type="match status" value="1"/>
</dbReference>
<comment type="caution">
    <text evidence="11">The sequence shown here is derived from an EMBL/GenBank/DDBJ whole genome shotgun (WGS) entry which is preliminary data.</text>
</comment>
<dbReference type="InterPro" id="IPR003594">
    <property type="entry name" value="HATPase_dom"/>
</dbReference>
<dbReference type="RefSeq" id="WP_168447197.1">
    <property type="nucleotide sequence ID" value="NZ_JAAXOW010000002.1"/>
</dbReference>
<sequence>MNTLPPADPDAPGWARTPVTDTDVRRDAIAAVALFAGSLLSMVLWTIAGLYDDPLTGPGAAALLAATTLPLALRRRYPVPVLVAVSVAFIATVSLEVSETLILNIALFTAFYSVGAWEPHRKRATWARGTVVVAMLVWLAIGLVQAATDPETIKKFEEDGGVAGGMFSPLVAYLLIQILTNVLYFGAAWSFGERAWTSARDRARNRWRDHQLQVERIRSEAQAMTIARLQLARELHDAVAHHVSVMGLQTSAARALLEADAEQGKVTAALEHVEDSARQAIDELHTLIGTLRDEATSPVSTDGPGDRTEALASLGVESIPQLVADTRGTGTGVDFQVVGEPFPLTPVTSLNVYRIVQEALTNVRRHAGAGARADVRLRYLDDALEIEVSDDGAGASPARRSGPGGLGIVGMRERVAAEGGTLHVGAALPRGFVVRAHLPRKCTGVDGTRTAVRVGGSDE</sequence>
<dbReference type="GO" id="GO:0046983">
    <property type="term" value="F:protein dimerization activity"/>
    <property type="evidence" value="ECO:0007669"/>
    <property type="project" value="InterPro"/>
</dbReference>
<keyword evidence="12" id="KW-1185">Reference proteome</keyword>
<evidence type="ECO:0000256" key="3">
    <source>
        <dbReference type="ARBA" id="ARBA00022553"/>
    </source>
</evidence>
<dbReference type="PANTHER" id="PTHR24421:SF10">
    <property type="entry name" value="NITRATE_NITRITE SENSOR PROTEIN NARQ"/>
    <property type="match status" value="1"/>
</dbReference>
<keyword evidence="8" id="KW-0902">Two-component regulatory system</keyword>
<feature type="transmembrane region" description="Helical" evidence="9">
    <location>
        <begin position="167"/>
        <end position="192"/>
    </location>
</feature>
<comment type="catalytic activity">
    <reaction evidence="1">
        <text>ATP + protein L-histidine = ADP + protein N-phospho-L-histidine.</text>
        <dbReference type="EC" id="2.7.13.3"/>
    </reaction>
</comment>
<dbReference type="Pfam" id="PF23539">
    <property type="entry name" value="DUF7134"/>
    <property type="match status" value="1"/>
</dbReference>
<feature type="transmembrane region" description="Helical" evidence="9">
    <location>
        <begin position="129"/>
        <end position="147"/>
    </location>
</feature>
<feature type="domain" description="Histidine kinase/HSP90-like ATPase" evidence="10">
    <location>
        <begin position="347"/>
        <end position="442"/>
    </location>
</feature>
<keyword evidence="5" id="KW-0547">Nucleotide-binding</keyword>
<proteinExistence type="predicted"/>
<dbReference type="GO" id="GO:0000155">
    <property type="term" value="F:phosphorelay sensor kinase activity"/>
    <property type="evidence" value="ECO:0007669"/>
    <property type="project" value="InterPro"/>
</dbReference>
<dbReference type="SUPFAM" id="SSF55874">
    <property type="entry name" value="ATPase domain of HSP90 chaperone/DNA topoisomerase II/histidine kinase"/>
    <property type="match status" value="1"/>
</dbReference>
<evidence type="ECO:0000256" key="4">
    <source>
        <dbReference type="ARBA" id="ARBA00022679"/>
    </source>
</evidence>
<evidence type="ECO:0000256" key="7">
    <source>
        <dbReference type="ARBA" id="ARBA00022840"/>
    </source>
</evidence>
<protein>
    <recommendedName>
        <fullName evidence="2">histidine kinase</fullName>
        <ecNumber evidence="2">2.7.13.3</ecNumber>
    </recommendedName>
</protein>
<dbReference type="GO" id="GO:0016020">
    <property type="term" value="C:membrane"/>
    <property type="evidence" value="ECO:0007669"/>
    <property type="project" value="InterPro"/>
</dbReference>
<keyword evidence="7" id="KW-0067">ATP-binding</keyword>
<gene>
    <name evidence="11" type="ORF">HF995_07515</name>
</gene>